<accession>A0A0S4PTL8</accession>
<protein>
    <submittedName>
        <fullName evidence="2">Uncharacterized protein</fullName>
    </submittedName>
</protein>
<organism evidence="2 3">
    <name type="scientific">Helicobacter typhlonius</name>
    <dbReference type="NCBI Taxonomy" id="76936"/>
    <lineage>
        <taxon>Bacteria</taxon>
        <taxon>Pseudomonadati</taxon>
        <taxon>Campylobacterota</taxon>
        <taxon>Epsilonproteobacteria</taxon>
        <taxon>Campylobacterales</taxon>
        <taxon>Helicobacteraceae</taxon>
        <taxon>Helicobacter</taxon>
    </lineage>
</organism>
<dbReference type="KEGG" id="hty:BN2458_PEG0388"/>
<gene>
    <name evidence="2" type="ORF">BN2458_PEG0388</name>
</gene>
<evidence type="ECO:0000256" key="1">
    <source>
        <dbReference type="SAM" id="MobiDB-lite"/>
    </source>
</evidence>
<name>A0A0S4PTL8_9HELI</name>
<proteinExistence type="predicted"/>
<dbReference type="Proteomes" id="UP000064525">
    <property type="component" value="Chromosome I"/>
</dbReference>
<reference evidence="3" key="1">
    <citation type="submission" date="2015-11" db="EMBL/GenBank/DDBJ databases">
        <authorList>
            <person name="Anvar S.Y."/>
        </authorList>
    </citation>
    <scope>NUCLEOTIDE SEQUENCE [LARGE SCALE GENOMIC DNA]</scope>
</reference>
<dbReference type="EMBL" id="LN907858">
    <property type="protein sequence ID" value="CUU39274.1"/>
    <property type="molecule type" value="Genomic_DNA"/>
</dbReference>
<sequence length="173" mass="19443">MVTTKQMNSIKTHISHIVLDSHCALISADSVFGTFHALTIESKDSPQYTKGDEIWLRFKENNVFLLPDNTPQIWGFNAFKGQVITYEANSIFTRIALLPLPFQNAHLQDSTKPLESPHTLDSQSTNSHTTARYNTDDKPIYALIPSIQTPLIKEGDIYTWCVLSSHIILEGIA</sequence>
<dbReference type="AlphaFoldDB" id="A0A0S4PTL8"/>
<evidence type="ECO:0000313" key="3">
    <source>
        <dbReference type="Proteomes" id="UP000064525"/>
    </source>
</evidence>
<feature type="region of interest" description="Disordered" evidence="1">
    <location>
        <begin position="109"/>
        <end position="133"/>
    </location>
</feature>
<dbReference type="PATRIC" id="fig|76936.10.peg.377"/>
<evidence type="ECO:0000313" key="2">
    <source>
        <dbReference type="EMBL" id="CUU39274.1"/>
    </source>
</evidence>